<feature type="compositionally biased region" description="Basic residues" evidence="4">
    <location>
        <begin position="600"/>
        <end position="610"/>
    </location>
</feature>
<evidence type="ECO:0000256" key="2">
    <source>
        <dbReference type="ARBA" id="ARBA00022553"/>
    </source>
</evidence>
<dbReference type="Proteomes" id="UP001152607">
    <property type="component" value="Unassembled WGS sequence"/>
</dbReference>
<dbReference type="InterPro" id="IPR024146">
    <property type="entry name" value="Claspin"/>
</dbReference>
<evidence type="ECO:0000313" key="6">
    <source>
        <dbReference type="EMBL" id="CAI6314881.1"/>
    </source>
</evidence>
<feature type="compositionally biased region" description="Polar residues" evidence="4">
    <location>
        <begin position="1029"/>
        <end position="1038"/>
    </location>
</feature>
<evidence type="ECO:0000256" key="4">
    <source>
        <dbReference type="SAM" id="MobiDB-lite"/>
    </source>
</evidence>
<organism evidence="6 7">
    <name type="scientific">Periconia digitata</name>
    <dbReference type="NCBI Taxonomy" id="1303443"/>
    <lineage>
        <taxon>Eukaryota</taxon>
        <taxon>Fungi</taxon>
        <taxon>Dikarya</taxon>
        <taxon>Ascomycota</taxon>
        <taxon>Pezizomycotina</taxon>
        <taxon>Dothideomycetes</taxon>
        <taxon>Pleosporomycetidae</taxon>
        <taxon>Pleosporales</taxon>
        <taxon>Massarineae</taxon>
        <taxon>Periconiaceae</taxon>
        <taxon>Periconia</taxon>
    </lineage>
</organism>
<feature type="compositionally biased region" description="Polar residues" evidence="4">
    <location>
        <begin position="723"/>
        <end position="737"/>
    </location>
</feature>
<dbReference type="PANTHER" id="PTHR14396">
    <property type="entry name" value="CLASPIN"/>
    <property type="match status" value="1"/>
</dbReference>
<dbReference type="GO" id="GO:0010997">
    <property type="term" value="F:anaphase-promoting complex binding"/>
    <property type="evidence" value="ECO:0007669"/>
    <property type="project" value="TreeGrafter"/>
</dbReference>
<evidence type="ECO:0000259" key="5">
    <source>
        <dbReference type="Pfam" id="PF09444"/>
    </source>
</evidence>
<feature type="compositionally biased region" description="Acidic residues" evidence="4">
    <location>
        <begin position="867"/>
        <end position="877"/>
    </location>
</feature>
<gene>
    <name evidence="6" type="ORF">PDIGIT_LOCUS3362</name>
</gene>
<dbReference type="GO" id="GO:0033314">
    <property type="term" value="P:mitotic DNA replication checkpoint signaling"/>
    <property type="evidence" value="ECO:0007669"/>
    <property type="project" value="TreeGrafter"/>
</dbReference>
<feature type="compositionally biased region" description="Basic and acidic residues" evidence="4">
    <location>
        <begin position="943"/>
        <end position="952"/>
    </location>
</feature>
<feature type="region of interest" description="Disordered" evidence="4">
    <location>
        <begin position="479"/>
        <end position="564"/>
    </location>
</feature>
<dbReference type="EMBL" id="CAOQHR010000002">
    <property type="protein sequence ID" value="CAI6314881.1"/>
    <property type="molecule type" value="Genomic_DNA"/>
</dbReference>
<feature type="domain" description="DNA replication checkpoint mediator MRC1" evidence="5">
    <location>
        <begin position="843"/>
        <end position="980"/>
    </location>
</feature>
<feature type="compositionally biased region" description="Low complexity" evidence="4">
    <location>
        <begin position="143"/>
        <end position="153"/>
    </location>
</feature>
<feature type="compositionally biased region" description="Basic and acidic residues" evidence="4">
    <location>
        <begin position="196"/>
        <end position="221"/>
    </location>
</feature>
<evidence type="ECO:0000313" key="7">
    <source>
        <dbReference type="Proteomes" id="UP001152607"/>
    </source>
</evidence>
<reference evidence="6" key="1">
    <citation type="submission" date="2023-01" db="EMBL/GenBank/DDBJ databases">
        <authorList>
            <person name="Van Ghelder C."/>
            <person name="Rancurel C."/>
        </authorList>
    </citation>
    <scope>NUCLEOTIDE SEQUENCE</scope>
    <source>
        <strain evidence="6">CNCM I-4278</strain>
    </source>
</reference>
<feature type="region of interest" description="Disordered" evidence="4">
    <location>
        <begin position="799"/>
        <end position="819"/>
    </location>
</feature>
<proteinExistence type="predicted"/>
<keyword evidence="3" id="KW-0539">Nucleus</keyword>
<feature type="compositionally biased region" description="Basic and acidic residues" evidence="4">
    <location>
        <begin position="810"/>
        <end position="819"/>
    </location>
</feature>
<feature type="compositionally biased region" description="Polar residues" evidence="4">
    <location>
        <begin position="679"/>
        <end position="716"/>
    </location>
</feature>
<protein>
    <recommendedName>
        <fullName evidence="5">DNA replication checkpoint mediator MRC1 domain-containing protein</fullName>
    </recommendedName>
</protein>
<feature type="region of interest" description="Disordered" evidence="4">
    <location>
        <begin position="582"/>
        <end position="644"/>
    </location>
</feature>
<feature type="region of interest" description="Disordered" evidence="4">
    <location>
        <begin position="849"/>
        <end position="877"/>
    </location>
</feature>
<evidence type="ECO:0000256" key="3">
    <source>
        <dbReference type="ARBA" id="ARBA00023242"/>
    </source>
</evidence>
<keyword evidence="2" id="KW-0597">Phosphoprotein</keyword>
<comment type="subcellular location">
    <subcellularLocation>
        <location evidence="1">Nucleus</location>
    </subcellularLocation>
</comment>
<feature type="compositionally biased region" description="Acidic residues" evidence="4">
    <location>
        <begin position="586"/>
        <end position="595"/>
    </location>
</feature>
<name>A0A9W4U5Q8_9PLEO</name>
<feature type="compositionally biased region" description="Basic and acidic residues" evidence="4">
    <location>
        <begin position="481"/>
        <end position="503"/>
    </location>
</feature>
<dbReference type="Pfam" id="PF09444">
    <property type="entry name" value="MRC1"/>
    <property type="match status" value="1"/>
</dbReference>
<sequence>MKTANALSMLAGNDSESEAEISQARKPSGGLLSRLHTHKDDSSENDDEGSDAAYERTMQRFKSAKTANVISSDEESEDEADAGEDAYERMKKQLAAKQADSSTIEESTPKAKTPAVVSSDEEEDVPIRTAAARRIRPAKESRSSAPTSPASSIRSRRSSPGLFVTPNASPVKSRVRSPDAIDDDSDQSTSPVHNADFNDRVKRIRAERVAQKNKEKKERAQKAPQQIEEDSESNSDGENGRRLTQQSKPTRKAGKKAMEAMIRDQQRIVRSMQLTHQSKTKKRYGTKDLLAKFGFPTDAEPELTHDAPAAVPVQENSAVTSPSSTVDKGKGRAPEFQHLPPKIMPTDIVAVQNVAVDVSRPTHADSMVELSESDDDLQVVQPKSRLAVFDKIPERKAQESSSLLHLRHLAQLTSGNDRNSKGQRSMNNVELGMSLQQKARLQNRKAREERLAELRAKGIHIETEEEREKRQAEVEDIVAQFEKDRERDLAIAKQERKKAREDGEAGDGLPSSDEEDEDYIGSEDEDVAAGGADDEDDEEMELVLSGSEEEMEEEEETVENPHSLVDDLADEDDEEMAVETTNDILQDADDEEDADLAAPSRRHTTKRAKHVVIDEEDEDQEEVVPQGSPTQQATPSDDPLAAFSFGNAAPALGLTQAFAGTMASLDAESRGQSPEPEQDSLQFLRSLPDTQPLLNSSQSAVPNSQPEMSQSETQPQIDLGFNQLFQAQPEFSSTQLSEVPEPTQDAGFLLSRSPAGLAPMPSTIDTVMVPIAESPIKKSKGKLRRGLAEAPVELSDVDDDDMEAAGLGSDDGRPARKAKDVFSVMKKAAKKQRKIDDFNKQTSWAKDIVQEQAEESEDEYAGLGGASDDDSGNEMDEELAKMIDTNDVVVDKSGLERFYNEQETKKHQQDVEQMYKDVMTGGFRKRTAGRDAFDMSDSEDEAEMRRAKWQRERQRMSNAILADERIGKLAQNAKQQAFINTMIDTYDDSEYGFLNEPEHPAPESQSQSQPNEPADSGAMNDPDEDLSIPDSQASQPSNPLKRKSPSFESQEKENRPPANQRRTAAPPLSNNPYKKARTLPEIQHQLSELLEDSRVMVPDSQYMSDDSDDDATNNDAFASRRPTTIIDRLSLSRSSTTLSESNTTTGANPTVAGQTMAFASTTTTMHGGFRVPSLTRRATSNFSTVSERSSSSSSTVATAAVGGVRRGATGKSNIHAQAREAERRAVLEKAEGKRKEVLKKKVGRARGVRSMLGGLGDGGFE</sequence>
<feature type="compositionally biased region" description="Acidic residues" evidence="4">
    <location>
        <begin position="512"/>
        <end position="558"/>
    </location>
</feature>
<feature type="region of interest" description="Disordered" evidence="4">
    <location>
        <begin position="929"/>
        <end position="952"/>
    </location>
</feature>
<accession>A0A9W4U5Q8</accession>
<dbReference type="GO" id="GO:0005634">
    <property type="term" value="C:nucleus"/>
    <property type="evidence" value="ECO:0007669"/>
    <property type="project" value="UniProtKB-SubCell"/>
</dbReference>
<feature type="region of interest" description="Disordered" evidence="4">
    <location>
        <begin position="664"/>
        <end position="754"/>
    </location>
</feature>
<feature type="region of interest" description="Disordered" evidence="4">
    <location>
        <begin position="989"/>
        <end position="1074"/>
    </location>
</feature>
<feature type="region of interest" description="Disordered" evidence="4">
    <location>
        <begin position="1"/>
        <end position="259"/>
    </location>
</feature>
<keyword evidence="7" id="KW-1185">Reference proteome</keyword>
<feature type="region of interest" description="Disordered" evidence="4">
    <location>
        <begin position="1090"/>
        <end position="1117"/>
    </location>
</feature>
<dbReference type="GO" id="GO:0007095">
    <property type="term" value="P:mitotic G2 DNA damage checkpoint signaling"/>
    <property type="evidence" value="ECO:0007669"/>
    <property type="project" value="TreeGrafter"/>
</dbReference>
<comment type="caution">
    <text evidence="6">The sequence shown here is derived from an EMBL/GenBank/DDBJ whole genome shotgun (WGS) entry which is preliminary data.</text>
</comment>
<feature type="compositionally biased region" description="Acidic residues" evidence="4">
    <location>
        <begin position="72"/>
        <end position="85"/>
    </location>
</feature>
<dbReference type="AlphaFoldDB" id="A0A9W4U5Q8"/>
<dbReference type="OrthoDB" id="2130597at2759"/>
<evidence type="ECO:0000256" key="1">
    <source>
        <dbReference type="ARBA" id="ARBA00004123"/>
    </source>
</evidence>
<dbReference type="PANTHER" id="PTHR14396:SF10">
    <property type="entry name" value="CLASPIN"/>
    <property type="match status" value="1"/>
</dbReference>
<dbReference type="InterPro" id="IPR018564">
    <property type="entry name" value="Repl_chkpnt_MRC1_dom"/>
</dbReference>